<dbReference type="KEGG" id="clk:CGC53_09770"/>
<name>A0A250FE87_9FLAO</name>
<dbReference type="PANTHER" id="PTHR31270:SF1">
    <property type="entry name" value="GLUTAMINYL-PEPTIDE CYCLOTRANSFERASE"/>
    <property type="match status" value="1"/>
</dbReference>
<dbReference type="InterPro" id="IPR007788">
    <property type="entry name" value="QCT"/>
</dbReference>
<protein>
    <submittedName>
        <fullName evidence="2">Glutamine cyclotransferase</fullName>
    </submittedName>
</protein>
<keyword evidence="2" id="KW-0808">Transferase</keyword>
<evidence type="ECO:0000313" key="2">
    <source>
        <dbReference type="EMBL" id="ATA82605.1"/>
    </source>
</evidence>
<dbReference type="SUPFAM" id="SSF63825">
    <property type="entry name" value="YWTD domain"/>
    <property type="match status" value="1"/>
</dbReference>
<reference evidence="3" key="1">
    <citation type="submission" date="2017-06" db="EMBL/GenBank/DDBJ databases">
        <title>Capnocytophaga spp. assemblies.</title>
        <authorList>
            <person name="Gulvik C.A."/>
        </authorList>
    </citation>
    <scope>NUCLEOTIDE SEQUENCE [LARGE SCALE GENOMIC DNA]</scope>
    <source>
        <strain evidence="3">H6253</strain>
    </source>
</reference>
<feature type="signal peptide" evidence="1">
    <location>
        <begin position="1"/>
        <end position="26"/>
    </location>
</feature>
<evidence type="ECO:0000313" key="3">
    <source>
        <dbReference type="Proteomes" id="UP000217276"/>
    </source>
</evidence>
<dbReference type="AlphaFoldDB" id="A0A250FE87"/>
<gene>
    <name evidence="2" type="ORF">CGC53_09770</name>
</gene>
<accession>A0A250FE87</accession>
<dbReference type="Proteomes" id="UP000217276">
    <property type="component" value="Chromosome"/>
</dbReference>
<organism evidence="2 3">
    <name type="scientific">Capnocytophaga leadbetteri</name>
    <dbReference type="NCBI Taxonomy" id="327575"/>
    <lineage>
        <taxon>Bacteria</taxon>
        <taxon>Pseudomonadati</taxon>
        <taxon>Bacteroidota</taxon>
        <taxon>Flavobacteriia</taxon>
        <taxon>Flavobacteriales</taxon>
        <taxon>Flavobacteriaceae</taxon>
        <taxon>Capnocytophaga</taxon>
    </lineage>
</organism>
<sequence length="355" mass="40366">MNMMTPTRQLLLLAALLLGLSSCKHNVTTTPQDAFSIDISPKKKEYHLGDTLQISIRHPRFEGTVQQTSYQIHQQPVTTLGDKIVLENLLLGKQFLSVSVQTNDGKQYTVKKPLLILAQHAPKLLSYRILNEYPHDKEAYTQGLEFIGDTLVESTGQYKQSSIWKWNPFTGEIYQNVPLQPIYFGEGATVFRGKILQLTWRENIGFVYDQQLKVVKTFAYGKSKEGWGLCHNGTDKLYKSDGTEKIWLLHPETFVEIDSLQLCTDKSLYTYANELEFANGKIYANTFLKDGIMIINPENGAIEGVVDVRGLKDKVEKTPDVDVLNGIAYHPIRHTFFITGKNWSKIFEVVFLPND</sequence>
<proteinExistence type="predicted"/>
<dbReference type="PANTHER" id="PTHR31270">
    <property type="entry name" value="GLUTAMINYL-PEPTIDE CYCLOTRANSFERASE"/>
    <property type="match status" value="1"/>
</dbReference>
<keyword evidence="3" id="KW-1185">Reference proteome</keyword>
<dbReference type="GO" id="GO:0016603">
    <property type="term" value="F:glutaminyl-peptide cyclotransferase activity"/>
    <property type="evidence" value="ECO:0007669"/>
    <property type="project" value="InterPro"/>
</dbReference>
<keyword evidence="1" id="KW-0732">Signal</keyword>
<dbReference type="Pfam" id="PF05096">
    <property type="entry name" value="Glu_cyclase_2"/>
    <property type="match status" value="1"/>
</dbReference>
<feature type="chain" id="PRO_5012128677" evidence="1">
    <location>
        <begin position="27"/>
        <end position="355"/>
    </location>
</feature>
<dbReference type="EMBL" id="CP022384">
    <property type="protein sequence ID" value="ATA82605.1"/>
    <property type="molecule type" value="Genomic_DNA"/>
</dbReference>
<evidence type="ECO:0000256" key="1">
    <source>
        <dbReference type="SAM" id="SignalP"/>
    </source>
</evidence>